<sequence length="495" mass="51874">MHDLVVSGGTVHDGLGGPGRVADVAVNGGRVTAVGTGLGAARRVLDAGGLVVAPGFIDPHSHSDMHEEYPASTDPIKLFQGVTTEILGNCGFSPPDFTGYMDKLDGTPLVANACVLVGHNTLREAANGMGTALRPGALERMCEAADEAFAAGAVGISSGLEYAPGAYGDTGELVALATVAHKWRRIYTTHMRNEGEGLIAAVDEALEIARRARVRLQVSHCKASGPRAHGLSLVVLKRLRAARIAGIDVLGDIYPYTACSTGLAAVLPAIALEGGEESLLKRLADPAERAALRTIAEHPDEWYGAGIWRETTPEDILIVEHKDGSLLGRTLGDIAGGRDPWEVLCDVVAADPEAATVLTTMSEDDLLSFLADPLIGVGSDGGLTTPLGHPRTWGTFPRYLGRYVRDKQALPLAEAVRRMTSLTATHFGLTGRGWIGVGGHADLCVFDPATIGHEGTFTEPGIRPTGVQHVVMAGKVAVADGEFAGERHGRLIRAA</sequence>
<dbReference type="Gene3D" id="3.30.1490.130">
    <property type="entry name" value="D-aminoacylase. Domain 3"/>
    <property type="match status" value="1"/>
</dbReference>
<gene>
    <name evidence="2" type="ORF">Ssi02_56400</name>
</gene>
<name>A0A919RNT7_9ACTN</name>
<dbReference type="InterPro" id="IPR050378">
    <property type="entry name" value="Metallo-dep_Hydrolases_sf"/>
</dbReference>
<dbReference type="Pfam" id="PF07969">
    <property type="entry name" value="Amidohydro_3"/>
    <property type="match status" value="2"/>
</dbReference>
<dbReference type="RefSeq" id="WP_204030480.1">
    <property type="nucleotide sequence ID" value="NZ_BOOW01000036.1"/>
</dbReference>
<keyword evidence="3" id="KW-1185">Reference proteome</keyword>
<organism evidence="2 3">
    <name type="scientific">Sinosporangium siamense</name>
    <dbReference type="NCBI Taxonomy" id="1367973"/>
    <lineage>
        <taxon>Bacteria</taxon>
        <taxon>Bacillati</taxon>
        <taxon>Actinomycetota</taxon>
        <taxon>Actinomycetes</taxon>
        <taxon>Streptosporangiales</taxon>
        <taxon>Streptosporangiaceae</taxon>
        <taxon>Sinosporangium</taxon>
    </lineage>
</organism>
<accession>A0A919RNT7</accession>
<feature type="domain" description="Amidohydrolase 3" evidence="1">
    <location>
        <begin position="376"/>
        <end position="477"/>
    </location>
</feature>
<dbReference type="GO" id="GO:0016812">
    <property type="term" value="F:hydrolase activity, acting on carbon-nitrogen (but not peptide) bonds, in cyclic amides"/>
    <property type="evidence" value="ECO:0007669"/>
    <property type="project" value="TreeGrafter"/>
</dbReference>
<evidence type="ECO:0000313" key="3">
    <source>
        <dbReference type="Proteomes" id="UP000606172"/>
    </source>
</evidence>
<dbReference type="SUPFAM" id="SSF51338">
    <property type="entry name" value="Composite domain of metallo-dependent hydrolases"/>
    <property type="match status" value="1"/>
</dbReference>
<dbReference type="EMBL" id="BOOW01000036">
    <property type="protein sequence ID" value="GII95409.1"/>
    <property type="molecule type" value="Genomic_DNA"/>
</dbReference>
<dbReference type="InterPro" id="IPR011059">
    <property type="entry name" value="Metal-dep_hydrolase_composite"/>
</dbReference>
<evidence type="ECO:0000313" key="2">
    <source>
        <dbReference type="EMBL" id="GII95409.1"/>
    </source>
</evidence>
<evidence type="ECO:0000259" key="1">
    <source>
        <dbReference type="Pfam" id="PF07969"/>
    </source>
</evidence>
<dbReference type="Gene3D" id="2.30.40.10">
    <property type="entry name" value="Urease, subunit C, domain 1"/>
    <property type="match status" value="1"/>
</dbReference>
<proteinExistence type="predicted"/>
<dbReference type="InterPro" id="IPR013108">
    <property type="entry name" value="Amidohydro_3"/>
</dbReference>
<comment type="caution">
    <text evidence="2">The sequence shown here is derived from an EMBL/GenBank/DDBJ whole genome shotgun (WGS) entry which is preliminary data.</text>
</comment>
<dbReference type="PANTHER" id="PTHR11647">
    <property type="entry name" value="HYDRANTOINASE/DIHYDROPYRIMIDINASE FAMILY MEMBER"/>
    <property type="match status" value="1"/>
</dbReference>
<dbReference type="SUPFAM" id="SSF51556">
    <property type="entry name" value="Metallo-dependent hydrolases"/>
    <property type="match status" value="1"/>
</dbReference>
<protein>
    <submittedName>
        <fullName evidence="2">N-acyl-D-amino-acid deacylase</fullName>
    </submittedName>
</protein>
<dbReference type="AlphaFoldDB" id="A0A919RNT7"/>
<dbReference type="Proteomes" id="UP000606172">
    <property type="component" value="Unassembled WGS sequence"/>
</dbReference>
<feature type="domain" description="Amidohydrolase 3" evidence="1">
    <location>
        <begin position="43"/>
        <end position="96"/>
    </location>
</feature>
<dbReference type="GO" id="GO:0005829">
    <property type="term" value="C:cytosol"/>
    <property type="evidence" value="ECO:0007669"/>
    <property type="project" value="TreeGrafter"/>
</dbReference>
<dbReference type="PANTHER" id="PTHR11647:SF1">
    <property type="entry name" value="COLLAPSIN RESPONSE MEDIATOR PROTEIN"/>
    <property type="match status" value="1"/>
</dbReference>
<dbReference type="GO" id="GO:0016811">
    <property type="term" value="F:hydrolase activity, acting on carbon-nitrogen (but not peptide) bonds, in linear amides"/>
    <property type="evidence" value="ECO:0007669"/>
    <property type="project" value="InterPro"/>
</dbReference>
<dbReference type="InterPro" id="IPR023100">
    <property type="entry name" value="D-aminoacylase_insert_dom_sf"/>
</dbReference>
<dbReference type="InterPro" id="IPR032466">
    <property type="entry name" value="Metal_Hydrolase"/>
</dbReference>
<dbReference type="Gene3D" id="3.20.20.140">
    <property type="entry name" value="Metal-dependent hydrolases"/>
    <property type="match status" value="1"/>
</dbReference>
<reference evidence="2" key="1">
    <citation type="submission" date="2021-01" db="EMBL/GenBank/DDBJ databases">
        <title>Whole genome shotgun sequence of Sinosporangium siamense NBRC 109515.</title>
        <authorList>
            <person name="Komaki H."/>
            <person name="Tamura T."/>
        </authorList>
    </citation>
    <scope>NUCLEOTIDE SEQUENCE</scope>
    <source>
        <strain evidence="2">NBRC 109515</strain>
    </source>
</reference>